<gene>
    <name evidence="1" type="ORF">SDC9_181763</name>
</gene>
<name>A0A645H6E0_9ZZZZ</name>
<protein>
    <submittedName>
        <fullName evidence="1">Uncharacterized protein</fullName>
    </submittedName>
</protein>
<dbReference type="AlphaFoldDB" id="A0A645H6E0"/>
<evidence type="ECO:0000313" key="1">
    <source>
        <dbReference type="EMBL" id="MPN34270.1"/>
    </source>
</evidence>
<dbReference type="EMBL" id="VSSQ01087220">
    <property type="protein sequence ID" value="MPN34270.1"/>
    <property type="molecule type" value="Genomic_DNA"/>
</dbReference>
<accession>A0A645H6E0</accession>
<comment type="caution">
    <text evidence="1">The sequence shown here is derived from an EMBL/GenBank/DDBJ whole genome shotgun (WGS) entry which is preliminary data.</text>
</comment>
<proteinExistence type="predicted"/>
<sequence>MPKITDAPFPVDFAMGMNAVDLREAVAFTRFLIRFALEVASSDLDTAEVH</sequence>
<organism evidence="1">
    <name type="scientific">bioreactor metagenome</name>
    <dbReference type="NCBI Taxonomy" id="1076179"/>
    <lineage>
        <taxon>unclassified sequences</taxon>
        <taxon>metagenomes</taxon>
        <taxon>ecological metagenomes</taxon>
    </lineage>
</organism>
<reference evidence="1" key="1">
    <citation type="submission" date="2019-08" db="EMBL/GenBank/DDBJ databases">
        <authorList>
            <person name="Kucharzyk K."/>
            <person name="Murdoch R.W."/>
            <person name="Higgins S."/>
            <person name="Loffler F."/>
        </authorList>
    </citation>
    <scope>NUCLEOTIDE SEQUENCE</scope>
</reference>